<dbReference type="Proteomes" id="UP000219612">
    <property type="component" value="Unassembled WGS sequence"/>
</dbReference>
<evidence type="ECO:0000313" key="5">
    <source>
        <dbReference type="Proteomes" id="UP000219612"/>
    </source>
</evidence>
<dbReference type="GO" id="GO:0006355">
    <property type="term" value="P:regulation of DNA-templated transcription"/>
    <property type="evidence" value="ECO:0007669"/>
    <property type="project" value="InterPro"/>
</dbReference>
<dbReference type="AlphaFoldDB" id="A0A285IQB4"/>
<dbReference type="GO" id="GO:0003677">
    <property type="term" value="F:DNA binding"/>
    <property type="evidence" value="ECO:0007669"/>
    <property type="project" value="InterPro"/>
</dbReference>
<dbReference type="Gene3D" id="3.40.50.300">
    <property type="entry name" value="P-loop containing nucleotide triphosphate hydrolases"/>
    <property type="match status" value="1"/>
</dbReference>
<dbReference type="Pfam" id="PF00196">
    <property type="entry name" value="GerE"/>
    <property type="match status" value="1"/>
</dbReference>
<dbReference type="InterPro" id="IPR003593">
    <property type="entry name" value="AAA+_ATPase"/>
</dbReference>
<feature type="domain" description="HTH luxR-type" evidence="3">
    <location>
        <begin position="767"/>
        <end position="832"/>
    </location>
</feature>
<dbReference type="InterPro" id="IPR000792">
    <property type="entry name" value="Tscrpt_reg_LuxR_C"/>
</dbReference>
<evidence type="ECO:0000256" key="1">
    <source>
        <dbReference type="ARBA" id="ARBA00022741"/>
    </source>
</evidence>
<dbReference type="SMART" id="SM00382">
    <property type="entry name" value="AAA"/>
    <property type="match status" value="1"/>
</dbReference>
<dbReference type="PROSITE" id="PS00622">
    <property type="entry name" value="HTH_LUXR_1"/>
    <property type="match status" value="1"/>
</dbReference>
<keyword evidence="1" id="KW-0547">Nucleotide-binding</keyword>
<dbReference type="SUPFAM" id="SSF46894">
    <property type="entry name" value="C-terminal effector domain of the bipartite response regulators"/>
    <property type="match status" value="1"/>
</dbReference>
<keyword evidence="5" id="KW-1185">Reference proteome</keyword>
<dbReference type="EMBL" id="OBDY01000010">
    <property type="protein sequence ID" value="SNY50033.1"/>
    <property type="molecule type" value="Genomic_DNA"/>
</dbReference>
<dbReference type="InterPro" id="IPR016032">
    <property type="entry name" value="Sig_transdc_resp-reg_C-effctor"/>
</dbReference>
<evidence type="ECO:0000313" key="4">
    <source>
        <dbReference type="EMBL" id="SNY50033.1"/>
    </source>
</evidence>
<dbReference type="PRINTS" id="PR00038">
    <property type="entry name" value="HTHLUXR"/>
</dbReference>
<dbReference type="InterPro" id="IPR041664">
    <property type="entry name" value="AAA_16"/>
</dbReference>
<gene>
    <name evidence="4" type="ORF">SAMN05421748_110196</name>
</gene>
<dbReference type="PANTHER" id="PTHR16305:SF35">
    <property type="entry name" value="TRANSCRIPTIONAL ACTIVATOR DOMAIN"/>
    <property type="match status" value="1"/>
</dbReference>
<protein>
    <submittedName>
        <fullName evidence="4">AAA ATPase domain-containing protein</fullName>
    </submittedName>
</protein>
<reference evidence="4 5" key="1">
    <citation type="submission" date="2017-09" db="EMBL/GenBank/DDBJ databases">
        <authorList>
            <person name="Ehlers B."/>
            <person name="Leendertz F.H."/>
        </authorList>
    </citation>
    <scope>NUCLEOTIDE SEQUENCE [LARGE SCALE GENOMIC DNA]</scope>
    <source>
        <strain evidence="4 5">CGMCC 4.6857</strain>
    </source>
</reference>
<keyword evidence="2" id="KW-0067">ATP-binding</keyword>
<dbReference type="Gene3D" id="1.10.10.10">
    <property type="entry name" value="Winged helix-like DNA-binding domain superfamily/Winged helix DNA-binding domain"/>
    <property type="match status" value="1"/>
</dbReference>
<name>A0A285IQB4_9ACTN</name>
<dbReference type="PROSITE" id="PS50043">
    <property type="entry name" value="HTH_LUXR_2"/>
    <property type="match status" value="1"/>
</dbReference>
<dbReference type="PANTHER" id="PTHR16305">
    <property type="entry name" value="TESTICULAR SOLUBLE ADENYLYL CYCLASE"/>
    <property type="match status" value="1"/>
</dbReference>
<dbReference type="GO" id="GO:0004016">
    <property type="term" value="F:adenylate cyclase activity"/>
    <property type="evidence" value="ECO:0007669"/>
    <property type="project" value="TreeGrafter"/>
</dbReference>
<proteinExistence type="predicted"/>
<dbReference type="InterPro" id="IPR036388">
    <property type="entry name" value="WH-like_DNA-bd_sf"/>
</dbReference>
<accession>A0A285IQB4</accession>
<evidence type="ECO:0000256" key="2">
    <source>
        <dbReference type="ARBA" id="ARBA00022840"/>
    </source>
</evidence>
<organism evidence="4 5">
    <name type="scientific">Paractinoplanes atraurantiacus</name>
    <dbReference type="NCBI Taxonomy" id="1036182"/>
    <lineage>
        <taxon>Bacteria</taxon>
        <taxon>Bacillati</taxon>
        <taxon>Actinomycetota</taxon>
        <taxon>Actinomycetes</taxon>
        <taxon>Micromonosporales</taxon>
        <taxon>Micromonosporaceae</taxon>
        <taxon>Paractinoplanes</taxon>
    </lineage>
</organism>
<dbReference type="InterPro" id="IPR027417">
    <property type="entry name" value="P-loop_NTPase"/>
</dbReference>
<dbReference type="Pfam" id="PF13191">
    <property type="entry name" value="AAA_16"/>
    <property type="match status" value="1"/>
</dbReference>
<dbReference type="CDD" id="cd06170">
    <property type="entry name" value="LuxR_C_like"/>
    <property type="match status" value="1"/>
</dbReference>
<dbReference type="GO" id="GO:0005737">
    <property type="term" value="C:cytoplasm"/>
    <property type="evidence" value="ECO:0007669"/>
    <property type="project" value="TreeGrafter"/>
</dbReference>
<dbReference type="SUPFAM" id="SSF52540">
    <property type="entry name" value="P-loop containing nucleoside triphosphate hydrolases"/>
    <property type="match status" value="1"/>
</dbReference>
<sequence>MIGYFSMVSDLIGRDGELQQLTALTGQALVLTGPPGIGKSALLAQAARTKGRRVLTVTGVPAESQISFAGLERMLRTAMPIGEVLADRDAYRVALALLDRLEPGTLLVADDAQWLDEQSWQALAYVGRRLAGQDLTLLMGMRDGAETARRLRGSGLRELPIGPVSPEAAAHIAGPGRTEAERARIVAEAAGNPLGLRDPARLAETYRAILSDLPPEARRLLEVAAVDDRNDVDEILRATGLTMPDLQPALDARLASLDGHTLRLTRPLEVADRRSAHAALAAVVDDPERRTWHLAFAATGPDDELATAMQHVARVRGTAVAWERAAELTTDPGRRAYRYLRAVNTAFDAGETATVRRISPLIDDRVLSRPERLWLNWANAGVGGDIEVTNTRLLTHFEAAERSLADGDLDDAFEVLHGVVLQLYFTPLSAQVRAAVVEFVQRTGLGADHPRIATLLALAVPLEYGKEVVAALPEFVAAPRPDHQLAWAALAVGALGPAKTLAADAVTASRSQRRIGLLTQALVTEAWVGVFAKDAHLIEGAAAEALRLAAETGQPRWAIVARLAQGMTAALRGEQAVAEQIADGAVRALLPSGAHGMICLCQFVRGHAALATGNGAAAFDHLLRLFDTGDIAFHPTVRFWAVGSLAEAAVMGGRTARFESLLPGLEDEEAATGSPALTRGLIYAKALLRLQRSTDDYKPGDIAAVLPAHPFDKARADHAYGAALRRERQYVRARPYLRAAASLFEALGTTAWADRSRQELRATGETVRRTDDRLTAQEAQIAALAAQGLTNKEIGGRLFLSPRTISTHLYRIFPKLGITSRSELGTALDTDDQGV</sequence>
<dbReference type="SMART" id="SM00421">
    <property type="entry name" value="HTH_LUXR"/>
    <property type="match status" value="1"/>
</dbReference>
<dbReference type="GO" id="GO:0005524">
    <property type="term" value="F:ATP binding"/>
    <property type="evidence" value="ECO:0007669"/>
    <property type="project" value="UniProtKB-KW"/>
</dbReference>
<evidence type="ECO:0000259" key="3">
    <source>
        <dbReference type="PROSITE" id="PS50043"/>
    </source>
</evidence>